<organism evidence="2 3">
    <name type="scientific">Zizania palustris</name>
    <name type="common">Northern wild rice</name>
    <dbReference type="NCBI Taxonomy" id="103762"/>
    <lineage>
        <taxon>Eukaryota</taxon>
        <taxon>Viridiplantae</taxon>
        <taxon>Streptophyta</taxon>
        <taxon>Embryophyta</taxon>
        <taxon>Tracheophyta</taxon>
        <taxon>Spermatophyta</taxon>
        <taxon>Magnoliopsida</taxon>
        <taxon>Liliopsida</taxon>
        <taxon>Poales</taxon>
        <taxon>Poaceae</taxon>
        <taxon>BOP clade</taxon>
        <taxon>Oryzoideae</taxon>
        <taxon>Oryzeae</taxon>
        <taxon>Zizaniinae</taxon>
        <taxon>Zizania</taxon>
    </lineage>
</organism>
<accession>A0A8J5TDH6</accession>
<evidence type="ECO:0000256" key="1">
    <source>
        <dbReference type="SAM" id="MobiDB-lite"/>
    </source>
</evidence>
<name>A0A8J5TDH6_ZIZPA</name>
<proteinExistence type="predicted"/>
<feature type="compositionally biased region" description="Basic and acidic residues" evidence="1">
    <location>
        <begin position="145"/>
        <end position="160"/>
    </location>
</feature>
<feature type="region of interest" description="Disordered" evidence="1">
    <location>
        <begin position="60"/>
        <end position="200"/>
    </location>
</feature>
<evidence type="ECO:0000313" key="3">
    <source>
        <dbReference type="Proteomes" id="UP000729402"/>
    </source>
</evidence>
<evidence type="ECO:0000313" key="2">
    <source>
        <dbReference type="EMBL" id="KAG8080680.1"/>
    </source>
</evidence>
<sequence length="332" mass="34871">MPKGKSQGASPGSEIMPPKIQGKQRSALPRGRNCTPWLPIEGLLNSVKKMNKFVKDQSAVDSEAIKMGPKSTENNAEDAKDTLLAVRTDITERIDPKKRGKRSVRPRGHEPAPWASLHRELPSFQTDECNPAGGDQDVFSGKMKPAAEGDKNSGSRDDVPKVGASAKVKSTTSDVPAPDASVKLKDSSKHAGAGADADDADAVEQKDVLMIAGADVTGSSAPQHAAAQVVTGAIYPIKVKTENVTFDTAASSALDGGIRHGGTFYGSSGAEAALAAIYGREPSGWDMCVAFAVKLLKDEAQLPEDAAQVEEFFRQKMDSTGSSTDIAGPSEP</sequence>
<dbReference type="OrthoDB" id="621239at2759"/>
<reference evidence="2" key="2">
    <citation type="submission" date="2021-02" db="EMBL/GenBank/DDBJ databases">
        <authorList>
            <person name="Kimball J.A."/>
            <person name="Haas M.W."/>
            <person name="Macchietto M."/>
            <person name="Kono T."/>
            <person name="Duquette J."/>
            <person name="Shao M."/>
        </authorList>
    </citation>
    <scope>NUCLEOTIDE SEQUENCE</scope>
    <source>
        <tissue evidence="2">Fresh leaf tissue</tissue>
    </source>
</reference>
<reference evidence="2" key="1">
    <citation type="journal article" date="2021" name="bioRxiv">
        <title>Whole Genome Assembly and Annotation of Northern Wild Rice, Zizania palustris L., Supports a Whole Genome Duplication in the Zizania Genus.</title>
        <authorList>
            <person name="Haas M."/>
            <person name="Kono T."/>
            <person name="Macchietto M."/>
            <person name="Millas R."/>
            <person name="McGilp L."/>
            <person name="Shao M."/>
            <person name="Duquette J."/>
            <person name="Hirsch C.N."/>
            <person name="Kimball J."/>
        </authorList>
    </citation>
    <scope>NUCLEOTIDE SEQUENCE</scope>
    <source>
        <tissue evidence="2">Fresh leaf tissue</tissue>
    </source>
</reference>
<keyword evidence="3" id="KW-1185">Reference proteome</keyword>
<protein>
    <submittedName>
        <fullName evidence="2">Uncharacterized protein</fullName>
    </submittedName>
</protein>
<dbReference type="EMBL" id="JAAALK010000282">
    <property type="protein sequence ID" value="KAG8080680.1"/>
    <property type="molecule type" value="Genomic_DNA"/>
</dbReference>
<dbReference type="AlphaFoldDB" id="A0A8J5TDH6"/>
<dbReference type="Proteomes" id="UP000729402">
    <property type="component" value="Unassembled WGS sequence"/>
</dbReference>
<gene>
    <name evidence="2" type="ORF">GUJ93_ZPchr0007g5004</name>
</gene>
<comment type="caution">
    <text evidence="2">The sequence shown here is derived from an EMBL/GenBank/DDBJ whole genome shotgun (WGS) entry which is preliminary data.</text>
</comment>
<feature type="region of interest" description="Disordered" evidence="1">
    <location>
        <begin position="1"/>
        <end position="33"/>
    </location>
</feature>